<dbReference type="Proteomes" id="UP000242320">
    <property type="component" value="Unassembled WGS sequence"/>
</dbReference>
<proteinExistence type="predicted"/>
<evidence type="ECO:0000256" key="1">
    <source>
        <dbReference type="SAM" id="MobiDB-lite"/>
    </source>
</evidence>
<dbReference type="AlphaFoldDB" id="A0A1X2LC47"/>
<reference evidence="2 3" key="1">
    <citation type="submission" date="2017-04" db="EMBL/GenBank/DDBJ databases">
        <title>The new phylogeny of genus Mycobacterium.</title>
        <authorList>
            <person name="Tortoli E."/>
            <person name="Trovato A."/>
            <person name="Cirillo D.M."/>
        </authorList>
    </citation>
    <scope>NUCLEOTIDE SEQUENCE [LARGE SCALE GENOMIC DNA]</scope>
    <source>
        <strain evidence="2 3">DSM 45247</strain>
    </source>
</reference>
<feature type="region of interest" description="Disordered" evidence="1">
    <location>
        <begin position="36"/>
        <end position="65"/>
    </location>
</feature>
<comment type="caution">
    <text evidence="2">The sequence shown here is derived from an EMBL/GenBank/DDBJ whole genome shotgun (WGS) entry which is preliminary data.</text>
</comment>
<evidence type="ECO:0000313" key="3">
    <source>
        <dbReference type="Proteomes" id="UP000242320"/>
    </source>
</evidence>
<keyword evidence="3" id="KW-1185">Reference proteome</keyword>
<evidence type="ECO:0000313" key="2">
    <source>
        <dbReference type="EMBL" id="OSC31548.1"/>
    </source>
</evidence>
<organism evidence="2 3">
    <name type="scientific">Mycolicibacterium vulneris</name>
    <dbReference type="NCBI Taxonomy" id="547163"/>
    <lineage>
        <taxon>Bacteria</taxon>
        <taxon>Bacillati</taxon>
        <taxon>Actinomycetota</taxon>
        <taxon>Actinomycetes</taxon>
        <taxon>Mycobacteriales</taxon>
        <taxon>Mycobacteriaceae</taxon>
        <taxon>Mycolicibacterium</taxon>
    </lineage>
</organism>
<dbReference type="EMBL" id="NCXM01000003">
    <property type="protein sequence ID" value="OSC31548.1"/>
    <property type="molecule type" value="Genomic_DNA"/>
</dbReference>
<dbReference type="RefSeq" id="WP_085288623.1">
    <property type="nucleotide sequence ID" value="NZ_NCXM01000003.1"/>
</dbReference>
<accession>A0A1X2LC47</accession>
<gene>
    <name evidence="2" type="ORF">B8W69_03620</name>
</gene>
<dbReference type="OrthoDB" id="5144858at2"/>
<sequence length="65" mass="7590">MPDDDTDDGPDYDWHEVSAALAGDIDIEMLWMPELDGIENPDDQKNADMDVGDYRPQTWHHRFDR</sequence>
<name>A0A1X2LC47_9MYCO</name>
<protein>
    <submittedName>
        <fullName evidence="2">Uncharacterized protein</fullName>
    </submittedName>
</protein>